<dbReference type="PIR" id="S58129">
    <property type="entry name" value="S58129"/>
</dbReference>
<evidence type="ECO:0000313" key="1">
    <source>
        <dbReference type="EMBL" id="AAB19059.1"/>
    </source>
</evidence>
<accession>O24445</accession>
<reference evidence="2" key="1">
    <citation type="journal article" date="1995" name="J. Plant Physiol.">
        <title>Phytochrome from protonemal tissue of the moss Ceratodon purpureus.</title>
        <authorList>
            <person name="Lamparter T."/>
            <person name="Podlowski S."/>
            <person name="Mittmann F."/>
            <person name="Schneider-Poetsch H.-J."/>
            <person name="Hartmann E."/>
            <person name="Hughes J.E."/>
        </authorList>
    </citation>
    <scope>NUCLEOTIDE SEQUENCE</scope>
    <source>
        <strain evidence="2">Wt4</strain>
        <tissue evidence="2">Protonemata</tissue>
    </source>
</reference>
<dbReference type="EMBL" id="U72993">
    <property type="protein sequence ID" value="AAB19059.1"/>
    <property type="molecule type" value="mRNA"/>
</dbReference>
<reference evidence="1" key="3">
    <citation type="journal article" date="1996" name="Plant Physiol.">
        <title>CpPHY2 (PHYCER2), a 'normal' phytochormoe in Ceratodon (Accession No. U56698) (PGR96-067).</title>
        <authorList>
            <person name="Hughes J.E."/>
            <person name="Lamparter T."/>
            <person name="Mittmann F."/>
        </authorList>
    </citation>
    <scope>NUCLEOTIDE SEQUENCE</scope>
    <source>
        <strain evidence="1">wt3</strain>
    </source>
</reference>
<proteinExistence type="evidence at transcript level"/>
<gene>
    <name evidence="1" type="primary">CpPHY2</name>
</gene>
<evidence type="ECO:0000313" key="2">
    <source>
        <dbReference type="EMBL" id="AAB67862.1"/>
    </source>
</evidence>
<reference evidence="1" key="4">
    <citation type="journal article" date="1998" name="Plant J.">
        <title>Characterization and expression of the phytochrome gene family in the moss Ceratodon purpureus.</title>
        <authorList>
            <person name="Pasentsis K."/>
            <person name="Paulo N."/>
            <person name="Algarra P."/>
            <person name="Dittrich P."/>
            <person name="Thummler F."/>
        </authorList>
    </citation>
    <scope>NUCLEOTIDE SEQUENCE</scope>
    <source>
        <strain evidence="1">wt3</strain>
    </source>
</reference>
<dbReference type="AlphaFoldDB" id="O24445"/>
<dbReference type="EMBL" id="U56698">
    <property type="protein sequence ID" value="AAB67862.1"/>
    <property type="molecule type" value="Genomic_DNA"/>
</dbReference>
<reference evidence="2" key="2">
    <citation type="journal article" date="1996" name="Plant Physiol.">
        <title>CpPHY2 (PHYCER2) a 'Normal' phytochrome in Ceratodon (Accession No. U56698) (PGR96-067).</title>
        <authorList>
            <person name="Hughes J.E."/>
            <person name="Lamparter T."/>
            <person name="Mittmann F."/>
        </authorList>
    </citation>
    <scope>NUCLEOTIDE SEQUENCE</scope>
    <source>
        <strain evidence="2">Wt4</strain>
        <tissue evidence="2">Protonemata</tissue>
    </source>
</reference>
<protein>
    <submittedName>
        <fullName evidence="1">ORF</fullName>
    </submittedName>
    <submittedName>
        <fullName evidence="2">Phytochrome photoreceptor CERPU;PHY0;2 (PHY0;2)</fullName>
    </submittedName>
</protein>
<name>O24445_CERPU</name>
<organism evidence="1">
    <name type="scientific">Ceratodon purpureus</name>
    <name type="common">Fire moss</name>
    <name type="synonym">Dicranum purpureum</name>
    <dbReference type="NCBI Taxonomy" id="3225"/>
    <lineage>
        <taxon>Eukaryota</taxon>
        <taxon>Viridiplantae</taxon>
        <taxon>Streptophyta</taxon>
        <taxon>Embryophyta</taxon>
        <taxon>Bryophyta</taxon>
        <taxon>Bryophytina</taxon>
        <taxon>Bryopsida</taxon>
        <taxon>Dicranidae</taxon>
        <taxon>Pseudoditrichales</taxon>
        <taxon>Ditrichaceae</taxon>
        <taxon>Ceratodon</taxon>
    </lineage>
</organism>
<keyword evidence="2" id="KW-0675">Receptor</keyword>
<sequence>MKEFSSTSRSLMIVGIY</sequence>